<organism evidence="6 7">
    <name type="scientific">Virgisporangium aliadipatigenens</name>
    <dbReference type="NCBI Taxonomy" id="741659"/>
    <lineage>
        <taxon>Bacteria</taxon>
        <taxon>Bacillati</taxon>
        <taxon>Actinomycetota</taxon>
        <taxon>Actinomycetes</taxon>
        <taxon>Micromonosporales</taxon>
        <taxon>Micromonosporaceae</taxon>
        <taxon>Virgisporangium</taxon>
    </lineage>
</organism>
<evidence type="ECO:0000256" key="2">
    <source>
        <dbReference type="ARBA" id="ARBA00022630"/>
    </source>
</evidence>
<dbReference type="AlphaFoldDB" id="A0A8J4DNG8"/>
<comment type="cofactor">
    <cofactor evidence="1">
        <name>FAD</name>
        <dbReference type="ChEBI" id="CHEBI:57692"/>
    </cofactor>
</comment>
<gene>
    <name evidence="6" type="ORF">Val02_17610</name>
</gene>
<sequence>MRVVVAGGGLTGLTAAAVLRQAGWEVTVAERAPAIRAAGAGIGLWPNAFRVFAGIGAAERIARTGRTVDTWFYDPAGRRVRAEGFTDAHHRFTLVPRAPLNDLLADAVGRSNIRLAARVVRFEERAEDVAVHLSTGEVLTGDLLVGADGVYSDVRAQLVPGSEAVPHAGHHSWRALVPAGGERRDGTVLTVGRDRTRGGYSRISGDTTMWMVNQFGCGELSGSKREQALERAHRMNDDGWHDDLIRMIEATPEESILANQVMMVPPLPTWTGARTVLIGDAAHALSPHISAGGTLGIEDVGVLAGTLSAQPDLSLALREYEKARMLRFDRVREFSAAVESAADAAAFAERYARFTRWMLDG</sequence>
<protein>
    <submittedName>
        <fullName evidence="6">FAD-dependent oxidoreductase</fullName>
    </submittedName>
</protein>
<keyword evidence="2" id="KW-0285">Flavoprotein</keyword>
<feature type="domain" description="FAD-binding" evidence="5">
    <location>
        <begin position="2"/>
        <end position="310"/>
    </location>
</feature>
<dbReference type="Proteomes" id="UP000619260">
    <property type="component" value="Unassembled WGS sequence"/>
</dbReference>
<dbReference type="GO" id="GO:0016491">
    <property type="term" value="F:oxidoreductase activity"/>
    <property type="evidence" value="ECO:0007669"/>
    <property type="project" value="UniProtKB-KW"/>
</dbReference>
<dbReference type="InterPro" id="IPR002938">
    <property type="entry name" value="FAD-bd"/>
</dbReference>
<evidence type="ECO:0000256" key="3">
    <source>
        <dbReference type="ARBA" id="ARBA00022827"/>
    </source>
</evidence>
<keyword evidence="4" id="KW-0560">Oxidoreductase</keyword>
<dbReference type="Gene3D" id="3.50.50.60">
    <property type="entry name" value="FAD/NAD(P)-binding domain"/>
    <property type="match status" value="1"/>
</dbReference>
<dbReference type="EMBL" id="BOPF01000005">
    <property type="protein sequence ID" value="GIJ44875.1"/>
    <property type="molecule type" value="Genomic_DNA"/>
</dbReference>
<dbReference type="PANTHER" id="PTHR46496">
    <property type="match status" value="1"/>
</dbReference>
<reference evidence="6" key="1">
    <citation type="submission" date="2021-01" db="EMBL/GenBank/DDBJ databases">
        <title>Whole genome shotgun sequence of Virgisporangium aliadipatigenens NBRC 105644.</title>
        <authorList>
            <person name="Komaki H."/>
            <person name="Tamura T."/>
        </authorList>
    </citation>
    <scope>NUCLEOTIDE SEQUENCE</scope>
    <source>
        <strain evidence="6">NBRC 105644</strain>
    </source>
</reference>
<keyword evidence="7" id="KW-1185">Reference proteome</keyword>
<evidence type="ECO:0000313" key="6">
    <source>
        <dbReference type="EMBL" id="GIJ44875.1"/>
    </source>
</evidence>
<keyword evidence="3" id="KW-0274">FAD</keyword>
<comment type="caution">
    <text evidence="6">The sequence shown here is derived from an EMBL/GenBank/DDBJ whole genome shotgun (WGS) entry which is preliminary data.</text>
</comment>
<evidence type="ECO:0000256" key="4">
    <source>
        <dbReference type="ARBA" id="ARBA00023002"/>
    </source>
</evidence>
<dbReference type="PANTHER" id="PTHR46496:SF1">
    <property type="entry name" value="ZEAXANTHIN EPOXIDASE, CHLOROPLASTIC"/>
    <property type="match status" value="1"/>
</dbReference>
<dbReference type="Pfam" id="PF01494">
    <property type="entry name" value="FAD_binding_3"/>
    <property type="match status" value="1"/>
</dbReference>
<evidence type="ECO:0000313" key="7">
    <source>
        <dbReference type="Proteomes" id="UP000619260"/>
    </source>
</evidence>
<proteinExistence type="predicted"/>
<dbReference type="GO" id="GO:0071949">
    <property type="term" value="F:FAD binding"/>
    <property type="evidence" value="ECO:0007669"/>
    <property type="project" value="InterPro"/>
</dbReference>
<evidence type="ECO:0000256" key="1">
    <source>
        <dbReference type="ARBA" id="ARBA00001974"/>
    </source>
</evidence>
<accession>A0A8J4DNG8</accession>
<evidence type="ECO:0000259" key="5">
    <source>
        <dbReference type="Pfam" id="PF01494"/>
    </source>
</evidence>
<dbReference type="PRINTS" id="PR00420">
    <property type="entry name" value="RNGMNOXGNASE"/>
</dbReference>
<dbReference type="SUPFAM" id="SSF51905">
    <property type="entry name" value="FAD/NAD(P)-binding domain"/>
    <property type="match status" value="1"/>
</dbReference>
<dbReference type="InterPro" id="IPR036188">
    <property type="entry name" value="FAD/NAD-bd_sf"/>
</dbReference>
<dbReference type="RefSeq" id="WP_203898443.1">
    <property type="nucleotide sequence ID" value="NZ_BOPF01000005.1"/>
</dbReference>
<name>A0A8J4DNG8_9ACTN</name>